<dbReference type="EMBL" id="CAJHUC010000871">
    <property type="protein sequence ID" value="CAD7698677.1"/>
    <property type="molecule type" value="Genomic_DNA"/>
</dbReference>
<keyword evidence="3" id="KW-0808">Transferase</keyword>
<dbReference type="SMART" id="SM00220">
    <property type="entry name" value="S_TKc"/>
    <property type="match status" value="1"/>
</dbReference>
<dbReference type="InterPro" id="IPR044092">
    <property type="entry name" value="STKc_PRP4"/>
</dbReference>
<dbReference type="PROSITE" id="PS50011">
    <property type="entry name" value="PROTEIN_KINASE_DOM"/>
    <property type="match status" value="1"/>
</dbReference>
<evidence type="ECO:0000313" key="12">
    <source>
        <dbReference type="Proteomes" id="UP000708148"/>
    </source>
</evidence>
<organism evidence="11 12">
    <name type="scientific">Ostreobium quekettii</name>
    <dbReference type="NCBI Taxonomy" id="121088"/>
    <lineage>
        <taxon>Eukaryota</taxon>
        <taxon>Viridiplantae</taxon>
        <taxon>Chlorophyta</taxon>
        <taxon>core chlorophytes</taxon>
        <taxon>Ulvophyceae</taxon>
        <taxon>TCBD clade</taxon>
        <taxon>Bryopsidales</taxon>
        <taxon>Ostreobineae</taxon>
        <taxon>Ostreobiaceae</taxon>
        <taxon>Ostreobium</taxon>
    </lineage>
</organism>
<evidence type="ECO:0000256" key="5">
    <source>
        <dbReference type="ARBA" id="ARBA00022777"/>
    </source>
</evidence>
<feature type="compositionally biased region" description="Polar residues" evidence="9">
    <location>
        <begin position="75"/>
        <end position="88"/>
    </location>
</feature>
<feature type="region of interest" description="Disordered" evidence="9">
    <location>
        <begin position="105"/>
        <end position="147"/>
    </location>
</feature>
<reference evidence="11" key="1">
    <citation type="submission" date="2020-12" db="EMBL/GenBank/DDBJ databases">
        <authorList>
            <person name="Iha C."/>
        </authorList>
    </citation>
    <scope>NUCLEOTIDE SEQUENCE</scope>
</reference>
<evidence type="ECO:0000256" key="2">
    <source>
        <dbReference type="ARBA" id="ARBA00022527"/>
    </source>
</evidence>
<name>A0A8S1IXZ7_9CHLO</name>
<keyword evidence="4" id="KW-0547">Nucleotide-binding</keyword>
<keyword evidence="12" id="KW-1185">Reference proteome</keyword>
<keyword evidence="6" id="KW-0067">ATP-binding</keyword>
<feature type="coiled-coil region" evidence="8">
    <location>
        <begin position="12"/>
        <end position="39"/>
    </location>
</feature>
<evidence type="ECO:0000256" key="9">
    <source>
        <dbReference type="SAM" id="MobiDB-lite"/>
    </source>
</evidence>
<evidence type="ECO:0000256" key="4">
    <source>
        <dbReference type="ARBA" id="ARBA00022741"/>
    </source>
</evidence>
<evidence type="ECO:0000256" key="3">
    <source>
        <dbReference type="ARBA" id="ARBA00022679"/>
    </source>
</evidence>
<dbReference type="FunFam" id="1.10.510.10:FF:000078">
    <property type="entry name" value="Serine/threonine-protein kinase PRP4 homolog"/>
    <property type="match status" value="1"/>
</dbReference>
<sequence length="534" mass="59607">MMDAFREDEDYKARVVAALENAEEDEDKLIEERRRRRQEILNKHRQEGDGQEDIRQEAAAHLTPDVVQRLDTPPTGRTSPAASDSIVSATPPPDRHLLVQELGAAAAAGGSGPHEQNSPPEDQSSGEAADTTQMLEEKGTTSTGLDAEDIFCDAPVGKGDGGAEGKAARKASAGKGLADAYDDPDGYYNFQFGEIIGQRYEVFASKGRGVFSTVVRAWDRSRRNGEGRHREVAIKILRSNDVMKKSGQAEEQILKLLASTDPDDRRHCIRLLSSFEHRGHLCLVFEVMEMNLRELTAKFGRNVGLNINAVGHYTAQLLDALRHLKANEILHADIKPDNILVNDKFSKVKICDFGSAMASGDAEVTPYLVSRFYRAPEIILGLRYDYPMDLWSVGCVVYELFTGKILFPGKSNNEMLKLMMDVKGPFPKKKLKKGRFHEEHFESDPNMSFIQVDTDPVTKKPIKRLIVNPTVKKDFKALLLQNAGDSDRELVLLLADLLDKMMALDPEQRIDLEKARRHPFLKKILQKAVKGTTN</sequence>
<feature type="compositionally biased region" description="Basic and acidic residues" evidence="9">
    <location>
        <begin position="40"/>
        <end position="58"/>
    </location>
</feature>
<dbReference type="AlphaFoldDB" id="A0A8S1IXZ7"/>
<dbReference type="InterPro" id="IPR000719">
    <property type="entry name" value="Prot_kinase_dom"/>
</dbReference>
<dbReference type="GO" id="GO:0045292">
    <property type="term" value="P:mRNA cis splicing, via spliceosome"/>
    <property type="evidence" value="ECO:0007669"/>
    <property type="project" value="InterPro"/>
</dbReference>
<dbReference type="CDD" id="cd14135">
    <property type="entry name" value="STKc_PRP4"/>
    <property type="match status" value="1"/>
</dbReference>
<dbReference type="InterPro" id="IPR008271">
    <property type="entry name" value="Ser/Thr_kinase_AS"/>
</dbReference>
<evidence type="ECO:0000256" key="6">
    <source>
        <dbReference type="ARBA" id="ARBA00022840"/>
    </source>
</evidence>
<dbReference type="GO" id="GO:0004674">
    <property type="term" value="F:protein serine/threonine kinase activity"/>
    <property type="evidence" value="ECO:0007669"/>
    <property type="project" value="UniProtKB-KW"/>
</dbReference>
<dbReference type="PROSITE" id="PS00108">
    <property type="entry name" value="PROTEIN_KINASE_ST"/>
    <property type="match status" value="1"/>
</dbReference>
<gene>
    <name evidence="11" type="ORF">OSTQU699_LOCUS4038</name>
</gene>
<dbReference type="GO" id="GO:0005524">
    <property type="term" value="F:ATP binding"/>
    <property type="evidence" value="ECO:0007669"/>
    <property type="project" value="UniProtKB-KW"/>
</dbReference>
<evidence type="ECO:0000256" key="7">
    <source>
        <dbReference type="ARBA" id="ARBA00023596"/>
    </source>
</evidence>
<evidence type="ECO:0000256" key="1">
    <source>
        <dbReference type="ARBA" id="ARBA00012513"/>
    </source>
</evidence>
<dbReference type="EC" id="2.7.11.1" evidence="1"/>
<dbReference type="Gene3D" id="3.30.200.20">
    <property type="entry name" value="Phosphorylase Kinase, domain 1"/>
    <property type="match status" value="1"/>
</dbReference>
<accession>A0A8S1IXZ7</accession>
<dbReference type="InterPro" id="IPR011009">
    <property type="entry name" value="Kinase-like_dom_sf"/>
</dbReference>
<comment type="caution">
    <text evidence="11">The sequence shown here is derived from an EMBL/GenBank/DDBJ whole genome shotgun (WGS) entry which is preliminary data.</text>
</comment>
<dbReference type="PANTHER" id="PTHR24058">
    <property type="entry name" value="DUAL SPECIFICITY PROTEIN KINASE"/>
    <property type="match status" value="1"/>
</dbReference>
<dbReference type="Pfam" id="PF00069">
    <property type="entry name" value="Pkinase"/>
    <property type="match status" value="1"/>
</dbReference>
<dbReference type="Gene3D" id="1.10.510.10">
    <property type="entry name" value="Transferase(Phosphotransferase) domain 1"/>
    <property type="match status" value="1"/>
</dbReference>
<feature type="region of interest" description="Disordered" evidence="9">
    <location>
        <begin position="40"/>
        <end position="93"/>
    </location>
</feature>
<keyword evidence="5" id="KW-0418">Kinase</keyword>
<proteinExistence type="inferred from homology"/>
<evidence type="ECO:0000259" key="10">
    <source>
        <dbReference type="PROSITE" id="PS50011"/>
    </source>
</evidence>
<dbReference type="OrthoDB" id="3967at2759"/>
<feature type="domain" description="Protein kinase" evidence="10">
    <location>
        <begin position="200"/>
        <end position="521"/>
    </location>
</feature>
<evidence type="ECO:0000256" key="8">
    <source>
        <dbReference type="SAM" id="Coils"/>
    </source>
</evidence>
<dbReference type="InterPro" id="IPR050494">
    <property type="entry name" value="Ser_Thr_dual-spec_kinase"/>
</dbReference>
<feature type="compositionally biased region" description="Polar residues" evidence="9">
    <location>
        <begin position="114"/>
        <end position="144"/>
    </location>
</feature>
<dbReference type="SUPFAM" id="SSF56112">
    <property type="entry name" value="Protein kinase-like (PK-like)"/>
    <property type="match status" value="1"/>
</dbReference>
<comment type="similarity">
    <text evidence="7">Belongs to the protein kinase superfamily. CMGC Ser/Thr protein kinase family.</text>
</comment>
<evidence type="ECO:0000313" key="11">
    <source>
        <dbReference type="EMBL" id="CAD7698677.1"/>
    </source>
</evidence>
<protein>
    <recommendedName>
        <fullName evidence="1">non-specific serine/threonine protein kinase</fullName>
        <ecNumber evidence="1">2.7.11.1</ecNumber>
    </recommendedName>
</protein>
<keyword evidence="2" id="KW-0723">Serine/threonine-protein kinase</keyword>
<dbReference type="Proteomes" id="UP000708148">
    <property type="component" value="Unassembled WGS sequence"/>
</dbReference>
<dbReference type="PANTHER" id="PTHR24058:SF103">
    <property type="entry name" value="SERINE_THREONINE-PROTEIN KINASE PRP4 HOMOLOG"/>
    <property type="match status" value="1"/>
</dbReference>
<keyword evidence="8" id="KW-0175">Coiled coil</keyword>